<accession>A0ABP2Z213</accession>
<evidence type="ECO:0000313" key="7">
    <source>
        <dbReference type="Proteomes" id="UP000017548"/>
    </source>
</evidence>
<keyword evidence="3" id="KW-0479">Metal-binding</keyword>
<proteinExistence type="predicted"/>
<comment type="caution">
    <text evidence="6">The sequence shown here is derived from an EMBL/GenBank/DDBJ whole genome shotgun (WGS) entry which is preliminary data.</text>
</comment>
<dbReference type="CDD" id="cd03487">
    <property type="entry name" value="RT_Bac_retron_II"/>
    <property type="match status" value="1"/>
</dbReference>
<dbReference type="RefSeq" id="WP_023267764.1">
    <property type="nucleotide sequence ID" value="NZ_AXZL01000070.1"/>
</dbReference>
<evidence type="ECO:0000256" key="4">
    <source>
        <dbReference type="ARBA" id="ARBA00022842"/>
    </source>
</evidence>
<reference evidence="6 7" key="1">
    <citation type="journal article" date="2013" name="Genome Announc.">
        <title>Draft Genome Sequence of Shewanella decolorationis S12, a Dye-Degrading Bacterium Isolated from a Wastewater Treatment Plant.</title>
        <authorList>
            <person name="Xu M."/>
            <person name="Fang Y."/>
            <person name="Liu J."/>
            <person name="Chen X."/>
            <person name="Sun G."/>
            <person name="Guo J."/>
            <person name="Hua Z."/>
            <person name="Tu Q."/>
            <person name="Wu L."/>
            <person name="Zhou J."/>
            <person name="Liu X."/>
        </authorList>
    </citation>
    <scope>NUCLEOTIDE SEQUENCE [LARGE SCALE GENOMIC DNA]</scope>
    <source>
        <strain evidence="6 7">S12</strain>
    </source>
</reference>
<dbReference type="PRINTS" id="PR00866">
    <property type="entry name" value="RNADNAPOLMS"/>
</dbReference>
<evidence type="ECO:0000256" key="5">
    <source>
        <dbReference type="ARBA" id="ARBA00022918"/>
    </source>
</evidence>
<dbReference type="SUPFAM" id="SSF56672">
    <property type="entry name" value="DNA/RNA polymerases"/>
    <property type="match status" value="1"/>
</dbReference>
<organism evidence="6 7">
    <name type="scientific">Shewanella decolorationis S12</name>
    <dbReference type="NCBI Taxonomy" id="1353536"/>
    <lineage>
        <taxon>Bacteria</taxon>
        <taxon>Pseudomonadati</taxon>
        <taxon>Pseudomonadota</taxon>
        <taxon>Gammaproteobacteria</taxon>
        <taxon>Alteromonadales</taxon>
        <taxon>Shewanellaceae</taxon>
        <taxon>Shewanella</taxon>
    </lineage>
</organism>
<keyword evidence="7" id="KW-1185">Reference proteome</keyword>
<evidence type="ECO:0000256" key="1">
    <source>
        <dbReference type="ARBA" id="ARBA00022679"/>
    </source>
</evidence>
<evidence type="ECO:0000256" key="2">
    <source>
        <dbReference type="ARBA" id="ARBA00022695"/>
    </source>
</evidence>
<dbReference type="GO" id="GO:0003964">
    <property type="term" value="F:RNA-directed DNA polymerase activity"/>
    <property type="evidence" value="ECO:0007669"/>
    <property type="project" value="UniProtKB-KW"/>
</dbReference>
<gene>
    <name evidence="6" type="ORF">SHD_2806</name>
</gene>
<keyword evidence="4" id="KW-0460">Magnesium</keyword>
<keyword evidence="5 6" id="KW-0695">RNA-directed DNA polymerase</keyword>
<dbReference type="EMBL" id="AXZL01000070">
    <property type="protein sequence ID" value="ESE40646.1"/>
    <property type="molecule type" value="Genomic_DNA"/>
</dbReference>
<dbReference type="Proteomes" id="UP000017548">
    <property type="component" value="Unassembled WGS sequence"/>
</dbReference>
<dbReference type="InterPro" id="IPR000123">
    <property type="entry name" value="Reverse_transcriptase_msDNA"/>
</dbReference>
<evidence type="ECO:0000313" key="6">
    <source>
        <dbReference type="EMBL" id="ESE40646.1"/>
    </source>
</evidence>
<protein>
    <submittedName>
        <fullName evidence="6">Reverse transcriptase family protein</fullName>
    </submittedName>
</protein>
<evidence type="ECO:0000256" key="3">
    <source>
        <dbReference type="ARBA" id="ARBA00022723"/>
    </source>
</evidence>
<name>A0ABP2Z213_9GAMM</name>
<dbReference type="InterPro" id="IPR043502">
    <property type="entry name" value="DNA/RNA_pol_sf"/>
</dbReference>
<sequence>MQKLKIKTKGKSYALKDSPFYNLRTKKRLSILLGCDTKDLPLLAKDDGNYNVFSIIGKAGKPRQIHKPINKLDKIHTRIASLICRINLPSYVHSGRKKHSNLTNAKAHLSADGFDTKVLTTDIKDFFTSTRKKQVFGFFYSDLKCTADVANLLADMCTIHGHVPTGSRLSMVLAYWANYHLFEELSSLSKQHSVTMTVYVDDLTFSGTGVNELFKTVVRKVLSRYGHTMHPTKTKLYGKESPKLVTGIVVKEGQLQIRNQQFKELVTDFACWHAIRQTPHAIFDPHTYRLLGRLNSMSSIDPVFKEKAQTVKGNTCR</sequence>
<keyword evidence="1" id="KW-0808">Transferase</keyword>
<keyword evidence="2" id="KW-0548">Nucleotidyltransferase</keyword>